<dbReference type="InterPro" id="IPR005158">
    <property type="entry name" value="BTAD"/>
</dbReference>
<dbReference type="GO" id="GO:0003677">
    <property type="term" value="F:DNA binding"/>
    <property type="evidence" value="ECO:0007669"/>
    <property type="project" value="UniProtKB-UniRule"/>
</dbReference>
<accession>A0A4R7W4G5</accession>
<dbReference type="Proteomes" id="UP000294927">
    <property type="component" value="Unassembled WGS sequence"/>
</dbReference>
<evidence type="ECO:0000256" key="5">
    <source>
        <dbReference type="PROSITE-ProRule" id="PRU01091"/>
    </source>
</evidence>
<name>A0A4R7W4G5_9PSEU</name>
<dbReference type="AlphaFoldDB" id="A0A4R7W4G5"/>
<dbReference type="PROSITE" id="PS51755">
    <property type="entry name" value="OMPR_PHOB"/>
    <property type="match status" value="1"/>
</dbReference>
<reference evidence="7 8" key="1">
    <citation type="submission" date="2019-03" db="EMBL/GenBank/DDBJ databases">
        <title>Genomic Encyclopedia of Archaeal and Bacterial Type Strains, Phase II (KMG-II): from individual species to whole genera.</title>
        <authorList>
            <person name="Goeker M."/>
        </authorList>
    </citation>
    <scope>NUCLEOTIDE SEQUENCE [LARGE SCALE GENOMIC DNA]</scope>
    <source>
        <strain evidence="7 8">DSM 45499</strain>
    </source>
</reference>
<dbReference type="Gene3D" id="1.25.40.10">
    <property type="entry name" value="Tetratricopeptide repeat domain"/>
    <property type="match status" value="1"/>
</dbReference>
<dbReference type="Gene3D" id="1.10.10.10">
    <property type="entry name" value="Winged helix-like DNA-binding domain superfamily/Winged helix DNA-binding domain"/>
    <property type="match status" value="1"/>
</dbReference>
<proteinExistence type="inferred from homology"/>
<dbReference type="InterPro" id="IPR016032">
    <property type="entry name" value="Sig_transdc_resp-reg_C-effctor"/>
</dbReference>
<organism evidence="7 8">
    <name type="scientific">Actinophytocola oryzae</name>
    <dbReference type="NCBI Taxonomy" id="502181"/>
    <lineage>
        <taxon>Bacteria</taxon>
        <taxon>Bacillati</taxon>
        <taxon>Actinomycetota</taxon>
        <taxon>Actinomycetes</taxon>
        <taxon>Pseudonocardiales</taxon>
        <taxon>Pseudonocardiaceae</taxon>
    </lineage>
</organism>
<evidence type="ECO:0000256" key="1">
    <source>
        <dbReference type="ARBA" id="ARBA00005820"/>
    </source>
</evidence>
<feature type="DNA-binding region" description="OmpR/PhoB-type" evidence="5">
    <location>
        <begin position="1"/>
        <end position="91"/>
    </location>
</feature>
<keyword evidence="2" id="KW-0805">Transcription regulation</keyword>
<dbReference type="SUPFAM" id="SSF48452">
    <property type="entry name" value="TPR-like"/>
    <property type="match status" value="1"/>
</dbReference>
<dbReference type="EMBL" id="SOCP01000001">
    <property type="protein sequence ID" value="TDV57593.1"/>
    <property type="molecule type" value="Genomic_DNA"/>
</dbReference>
<dbReference type="OrthoDB" id="4336084at2"/>
<evidence type="ECO:0000256" key="4">
    <source>
        <dbReference type="ARBA" id="ARBA00023163"/>
    </source>
</evidence>
<sequence length="257" mass="27713">MLIGLLGTVSVTVDGTARDIRAAKTRALLAVLALDPGRPVSYDELADELWSDRGLGNPRNALQAQATRLRKVLGDGEIELAAVPNGYLLRLPSGEVDATRFLDLASRGAAMVDTVPERAVEVLTEALSLWRGPALLDAGDGLRCRGAATLFEERRLSLWEDLAAARLAVGDVATAVADLGRLVAQNPLRESFCELLMVALYRCGRQSDALSAFHRIRNRLDVELGVQPGARLRRCHEDILAQDPVLAGPHRVVAASR</sequence>
<dbReference type="PANTHER" id="PTHR35807">
    <property type="entry name" value="TRANSCRIPTIONAL REGULATOR REDD-RELATED"/>
    <property type="match status" value="1"/>
</dbReference>
<dbReference type="GO" id="GO:0006355">
    <property type="term" value="P:regulation of DNA-templated transcription"/>
    <property type="evidence" value="ECO:0007669"/>
    <property type="project" value="InterPro"/>
</dbReference>
<protein>
    <submittedName>
        <fullName evidence="7">DNA-binding SARP family transcriptional activator</fullName>
    </submittedName>
</protein>
<keyword evidence="8" id="KW-1185">Reference proteome</keyword>
<evidence type="ECO:0000256" key="2">
    <source>
        <dbReference type="ARBA" id="ARBA00023015"/>
    </source>
</evidence>
<feature type="domain" description="OmpR/PhoB-type" evidence="6">
    <location>
        <begin position="1"/>
        <end position="91"/>
    </location>
</feature>
<dbReference type="PANTHER" id="PTHR35807:SF1">
    <property type="entry name" value="TRANSCRIPTIONAL REGULATOR REDD"/>
    <property type="match status" value="1"/>
</dbReference>
<dbReference type="RefSeq" id="WP_133900839.1">
    <property type="nucleotide sequence ID" value="NZ_SOCP01000001.1"/>
</dbReference>
<gene>
    <name evidence="7" type="ORF">CLV71_101464</name>
</gene>
<dbReference type="SMART" id="SM01043">
    <property type="entry name" value="BTAD"/>
    <property type="match status" value="1"/>
</dbReference>
<dbReference type="SUPFAM" id="SSF46894">
    <property type="entry name" value="C-terminal effector domain of the bipartite response regulators"/>
    <property type="match status" value="1"/>
</dbReference>
<keyword evidence="3 5" id="KW-0238">DNA-binding</keyword>
<evidence type="ECO:0000256" key="3">
    <source>
        <dbReference type="ARBA" id="ARBA00023125"/>
    </source>
</evidence>
<dbReference type="Pfam" id="PF03704">
    <property type="entry name" value="BTAD"/>
    <property type="match status" value="1"/>
</dbReference>
<dbReference type="Pfam" id="PF00486">
    <property type="entry name" value="Trans_reg_C"/>
    <property type="match status" value="1"/>
</dbReference>
<dbReference type="CDD" id="cd15831">
    <property type="entry name" value="BTAD"/>
    <property type="match status" value="1"/>
</dbReference>
<keyword evidence="4" id="KW-0804">Transcription</keyword>
<comment type="similarity">
    <text evidence="1">Belongs to the AfsR/DnrI/RedD regulatory family.</text>
</comment>
<evidence type="ECO:0000313" key="8">
    <source>
        <dbReference type="Proteomes" id="UP000294927"/>
    </source>
</evidence>
<dbReference type="InterPro" id="IPR011990">
    <property type="entry name" value="TPR-like_helical_dom_sf"/>
</dbReference>
<evidence type="ECO:0000259" key="6">
    <source>
        <dbReference type="PROSITE" id="PS51755"/>
    </source>
</evidence>
<dbReference type="InterPro" id="IPR051677">
    <property type="entry name" value="AfsR-DnrI-RedD_regulator"/>
</dbReference>
<dbReference type="InterPro" id="IPR036388">
    <property type="entry name" value="WH-like_DNA-bd_sf"/>
</dbReference>
<dbReference type="SMART" id="SM00862">
    <property type="entry name" value="Trans_reg_C"/>
    <property type="match status" value="1"/>
</dbReference>
<comment type="caution">
    <text evidence="7">The sequence shown here is derived from an EMBL/GenBank/DDBJ whole genome shotgun (WGS) entry which is preliminary data.</text>
</comment>
<dbReference type="GO" id="GO:0000160">
    <property type="term" value="P:phosphorelay signal transduction system"/>
    <property type="evidence" value="ECO:0007669"/>
    <property type="project" value="InterPro"/>
</dbReference>
<evidence type="ECO:0000313" key="7">
    <source>
        <dbReference type="EMBL" id="TDV57593.1"/>
    </source>
</evidence>
<dbReference type="InterPro" id="IPR001867">
    <property type="entry name" value="OmpR/PhoB-type_DNA-bd"/>
</dbReference>